<dbReference type="EMBL" id="CM056819">
    <property type="protein sequence ID" value="KAJ8624344.1"/>
    <property type="molecule type" value="Genomic_DNA"/>
</dbReference>
<proteinExistence type="predicted"/>
<accession>A0ACC2KU98</accession>
<keyword evidence="2" id="KW-1185">Reference proteome</keyword>
<evidence type="ECO:0000313" key="1">
    <source>
        <dbReference type="EMBL" id="KAJ8624344.1"/>
    </source>
</evidence>
<name>A0ACC2KU98_PERAE</name>
<protein>
    <submittedName>
        <fullName evidence="1">Uncharacterized protein</fullName>
    </submittedName>
</protein>
<feature type="non-terminal residue" evidence="1">
    <location>
        <position position="31"/>
    </location>
</feature>
<dbReference type="Proteomes" id="UP001234297">
    <property type="component" value="Chromosome 11"/>
</dbReference>
<comment type="caution">
    <text evidence="1">The sequence shown here is derived from an EMBL/GenBank/DDBJ whole genome shotgun (WGS) entry which is preliminary data.</text>
</comment>
<organism evidence="1 2">
    <name type="scientific">Persea americana</name>
    <name type="common">Avocado</name>
    <dbReference type="NCBI Taxonomy" id="3435"/>
    <lineage>
        <taxon>Eukaryota</taxon>
        <taxon>Viridiplantae</taxon>
        <taxon>Streptophyta</taxon>
        <taxon>Embryophyta</taxon>
        <taxon>Tracheophyta</taxon>
        <taxon>Spermatophyta</taxon>
        <taxon>Magnoliopsida</taxon>
        <taxon>Magnoliidae</taxon>
        <taxon>Laurales</taxon>
        <taxon>Lauraceae</taxon>
        <taxon>Persea</taxon>
    </lineage>
</organism>
<reference evidence="1 2" key="1">
    <citation type="journal article" date="2022" name="Hortic Res">
        <title>A haplotype resolved chromosomal level avocado genome allows analysis of novel avocado genes.</title>
        <authorList>
            <person name="Nath O."/>
            <person name="Fletcher S.J."/>
            <person name="Hayward A."/>
            <person name="Shaw L.M."/>
            <person name="Masouleh A.K."/>
            <person name="Furtado A."/>
            <person name="Henry R.J."/>
            <person name="Mitter N."/>
        </authorList>
    </citation>
    <scope>NUCLEOTIDE SEQUENCE [LARGE SCALE GENOMIC DNA]</scope>
    <source>
        <strain evidence="2">cv. Hass</strain>
    </source>
</reference>
<evidence type="ECO:0000313" key="2">
    <source>
        <dbReference type="Proteomes" id="UP001234297"/>
    </source>
</evidence>
<sequence length="31" mass="3259">MEWAAGSPEMGKPDGDGGGRQRLQGALGWWG</sequence>
<gene>
    <name evidence="1" type="ORF">MRB53_032874</name>
</gene>